<dbReference type="Proteomes" id="UP000479190">
    <property type="component" value="Unassembled WGS sequence"/>
</dbReference>
<sequence>MFKNYPRKSNDIIRVYQQVRSNQPELPTSNYPKCVIRREIFQKRIKVQGFRPFWSLTFQGFEPYGGKIARQVPVPSDREARDRVQGMAVRGSSAAHGLEARRRRRWRRSRCQRYVTQTRAQRQSRVHRQRSFDSTHSTGQEVEGRSRPLGVLDARLEGLQEVPRGRARRVGARVHLPVRTRGQDDRQAGPQGLHDVLRRQGGAGNFHGRRGREHRFGGSAANHEVAVSRVPERHPDESMGPAARRPAQFQLLQGLEREDHARVLDRQQSRQLRHERRWLISILQCSNPLKPV</sequence>
<name>A0A6H5IVD8_9HYME</name>
<reference evidence="2 3" key="1">
    <citation type="submission" date="2020-02" db="EMBL/GenBank/DDBJ databases">
        <authorList>
            <person name="Ferguson B K."/>
        </authorList>
    </citation>
    <scope>NUCLEOTIDE SEQUENCE [LARGE SCALE GENOMIC DNA]</scope>
</reference>
<dbReference type="EMBL" id="CADCXV010000983">
    <property type="protein sequence ID" value="CAB0039879.1"/>
    <property type="molecule type" value="Genomic_DNA"/>
</dbReference>
<evidence type="ECO:0000256" key="1">
    <source>
        <dbReference type="SAM" id="MobiDB-lite"/>
    </source>
</evidence>
<keyword evidence="3" id="KW-1185">Reference proteome</keyword>
<feature type="region of interest" description="Disordered" evidence="1">
    <location>
        <begin position="114"/>
        <end position="146"/>
    </location>
</feature>
<organism evidence="2 3">
    <name type="scientific">Trichogramma brassicae</name>
    <dbReference type="NCBI Taxonomy" id="86971"/>
    <lineage>
        <taxon>Eukaryota</taxon>
        <taxon>Metazoa</taxon>
        <taxon>Ecdysozoa</taxon>
        <taxon>Arthropoda</taxon>
        <taxon>Hexapoda</taxon>
        <taxon>Insecta</taxon>
        <taxon>Pterygota</taxon>
        <taxon>Neoptera</taxon>
        <taxon>Endopterygota</taxon>
        <taxon>Hymenoptera</taxon>
        <taxon>Apocrita</taxon>
        <taxon>Proctotrupomorpha</taxon>
        <taxon>Chalcidoidea</taxon>
        <taxon>Trichogrammatidae</taxon>
        <taxon>Trichogramma</taxon>
    </lineage>
</organism>
<gene>
    <name evidence="2" type="ORF">TBRA_LOCUS11617</name>
</gene>
<evidence type="ECO:0000313" key="3">
    <source>
        <dbReference type="Proteomes" id="UP000479190"/>
    </source>
</evidence>
<accession>A0A6H5IVD8</accession>
<protein>
    <submittedName>
        <fullName evidence="2">Uncharacterized protein</fullName>
    </submittedName>
</protein>
<feature type="region of interest" description="Disordered" evidence="1">
    <location>
        <begin position="221"/>
        <end position="242"/>
    </location>
</feature>
<proteinExistence type="predicted"/>
<evidence type="ECO:0000313" key="2">
    <source>
        <dbReference type="EMBL" id="CAB0039879.1"/>
    </source>
</evidence>
<dbReference type="AlphaFoldDB" id="A0A6H5IVD8"/>